<evidence type="ECO:0000313" key="3">
    <source>
        <dbReference type="EMBL" id="PWE13315.1"/>
    </source>
</evidence>
<accession>A0A2U2BH19</accession>
<gene>
    <name evidence="3" type="ORF">DF183_16005</name>
</gene>
<reference evidence="3 4" key="2">
    <citation type="submission" date="2018-05" db="EMBL/GenBank/DDBJ databases">
        <authorList>
            <person name="Lanie J.A."/>
            <person name="Ng W.-L."/>
            <person name="Kazmierczak K.M."/>
            <person name="Andrzejewski T.M."/>
            <person name="Davidsen T.M."/>
            <person name="Wayne K.J."/>
            <person name="Tettelin H."/>
            <person name="Glass J.I."/>
            <person name="Rusch D."/>
            <person name="Podicherti R."/>
            <person name="Tsui H.-C.T."/>
            <person name="Winkler M.E."/>
        </authorList>
    </citation>
    <scope>NUCLEOTIDE SEQUENCE [LARGE SCALE GENOMIC DNA]</scope>
    <source>
        <strain evidence="3 4">YBY</strain>
    </source>
</reference>
<dbReference type="STRING" id="511.UZ73_17100"/>
<dbReference type="Proteomes" id="UP000245216">
    <property type="component" value="Unassembled WGS sequence"/>
</dbReference>
<feature type="region of interest" description="Disordered" evidence="1">
    <location>
        <begin position="1"/>
        <end position="44"/>
    </location>
</feature>
<evidence type="ECO:0000256" key="1">
    <source>
        <dbReference type="SAM" id="MobiDB-lite"/>
    </source>
</evidence>
<comment type="caution">
    <text evidence="3">The sequence shown here is derived from an EMBL/GenBank/DDBJ whole genome shotgun (WGS) entry which is preliminary data.</text>
</comment>
<dbReference type="InterPro" id="IPR000073">
    <property type="entry name" value="AB_hydrolase_1"/>
</dbReference>
<name>A0A2U2BH19_ALCFA</name>
<feature type="domain" description="AB hydrolase-1" evidence="2">
    <location>
        <begin position="63"/>
        <end position="285"/>
    </location>
</feature>
<dbReference type="AlphaFoldDB" id="A0A2U2BH19"/>
<dbReference type="PANTHER" id="PTHR37017:SF10">
    <property type="entry name" value="AB HYDROLASE-1 DOMAIN-CONTAINING PROTEIN"/>
    <property type="match status" value="1"/>
</dbReference>
<organism evidence="3 4">
    <name type="scientific">Alcaligenes faecalis</name>
    <dbReference type="NCBI Taxonomy" id="511"/>
    <lineage>
        <taxon>Bacteria</taxon>
        <taxon>Pseudomonadati</taxon>
        <taxon>Pseudomonadota</taxon>
        <taxon>Betaproteobacteria</taxon>
        <taxon>Burkholderiales</taxon>
        <taxon>Alcaligenaceae</taxon>
        <taxon>Alcaligenes</taxon>
    </lineage>
</organism>
<sequence length="296" mass="32445">MSSSRTPRPSELNEHQESRPAQVTQQQGGGSYIPAPGTSGARSHSFTYECQEDTDEVSDSLTFVLVHGAWHGGWCWSRLAARLQAKGHKVYTPTLTGLGERSHLLSPDITLNTFVDDVANLIRWEELSNVVLVGHSFGGLVISGVADVMPRCIQQLIYLDAFILPSGTSTFDTLPEKIVDSMVASAGKSAVPAVPPPPLSALGLHATEDLHFVGNRLTPQPLSVYRSSLRLQNPVIGNGRPCSYISCTQPTFRGVDTSREWARQQKDWEFRELESGHCALMTHPDMLTRLLLELAD</sequence>
<dbReference type="EMBL" id="QEXO01000004">
    <property type="protein sequence ID" value="PWE13315.1"/>
    <property type="molecule type" value="Genomic_DNA"/>
</dbReference>
<dbReference type="Pfam" id="PF12697">
    <property type="entry name" value="Abhydrolase_6"/>
    <property type="match status" value="1"/>
</dbReference>
<dbReference type="SUPFAM" id="SSF53474">
    <property type="entry name" value="alpha/beta-Hydrolases"/>
    <property type="match status" value="1"/>
</dbReference>
<protein>
    <submittedName>
        <fullName evidence="3">Esterase</fullName>
    </submittedName>
</protein>
<dbReference type="RefSeq" id="WP_109089576.1">
    <property type="nucleotide sequence ID" value="NZ_QEXO01000004.1"/>
</dbReference>
<evidence type="ECO:0000313" key="4">
    <source>
        <dbReference type="Proteomes" id="UP000245216"/>
    </source>
</evidence>
<dbReference type="InterPro" id="IPR052897">
    <property type="entry name" value="Sec-Metab_Biosynth_Hydrolase"/>
</dbReference>
<dbReference type="InterPro" id="IPR029058">
    <property type="entry name" value="AB_hydrolase_fold"/>
</dbReference>
<reference evidence="3 4" key="1">
    <citation type="submission" date="2018-05" db="EMBL/GenBank/DDBJ databases">
        <title>Genome Sequence of an Efficient Indole-Degrading Bacterium, Alcaligenes sp.YBY.</title>
        <authorList>
            <person name="Yang B."/>
        </authorList>
    </citation>
    <scope>NUCLEOTIDE SEQUENCE [LARGE SCALE GENOMIC DNA]</scope>
    <source>
        <strain evidence="3 4">YBY</strain>
    </source>
</reference>
<evidence type="ECO:0000259" key="2">
    <source>
        <dbReference type="Pfam" id="PF12697"/>
    </source>
</evidence>
<proteinExistence type="predicted"/>
<dbReference type="PANTHER" id="PTHR37017">
    <property type="entry name" value="AB HYDROLASE-1 DOMAIN-CONTAINING PROTEIN-RELATED"/>
    <property type="match status" value="1"/>
</dbReference>
<dbReference type="Gene3D" id="3.40.50.1820">
    <property type="entry name" value="alpha/beta hydrolase"/>
    <property type="match status" value="1"/>
</dbReference>